<dbReference type="InterPro" id="IPR001584">
    <property type="entry name" value="Integrase_cat-core"/>
</dbReference>
<dbReference type="PROSITE" id="PS50994">
    <property type="entry name" value="INTEGRASE"/>
    <property type="match status" value="1"/>
</dbReference>
<comment type="similarity">
    <text evidence="2">Belongs to the universal ribosomal protein uS13 family.</text>
</comment>
<dbReference type="PANTHER" id="PTHR10871">
    <property type="entry name" value="30S RIBOSOMAL PROTEIN S13/40S RIBOSOMAL PROTEIN S18"/>
    <property type="match status" value="1"/>
</dbReference>
<dbReference type="Gene3D" id="4.10.910.10">
    <property type="entry name" value="30s ribosomal protein s13, domain 2"/>
    <property type="match status" value="1"/>
</dbReference>
<evidence type="ECO:0000259" key="9">
    <source>
        <dbReference type="PROSITE" id="PS50994"/>
    </source>
</evidence>
<sequence>MEELAEPPMSEATGPNSNPFEHIQAPTTTAAATLVGTQYFDLAVYDDVLALTQQQGGAPPSSDTPFTGYEPNAFDLLDAFDPVPMVRVMQAAFAKQHALEVQFAAGVSLADSPIPSVVRPQPVGDGSAELHLRLQQTEVVTIAPEEDGDITLHDFAATAAPGTASNAGASAATVGAATAAHVHGGHSASTAAVGATAAAFSAAPVQVGHPGPAMAAGAPSAATAAPVLFGHPGATPEVDAKAATAASDHDRVENYFQQATAVDAAAATAALDHDRVENYFLQAPAVDAAAAAAALDHDRVENYFLQAPAVDAPAATAALDHDRVEIYFLQDSAATPVAIDLPHVLQDIAEALKLLTASKQAPDPEPGHDEDWEDWDEEDWDEYPPPADYDGDGGGGGGGGGPGGGSGSAPSGPYAPPGLVPLSEDSDKLNISAMPSHGEYPRWRYGTFAAVVAASALPSKDVQEYLDAISDQGVSMENLFYHCPVALMKVDKLFFAGLLNILKGNEGARIHDKIVQFCAMGCGRQAMRVFDADYLYNSDKKQQRLVAELTNLKLASGLEGLEQYVDRLQRIRFELMGTPDSPSEGFLLNQIKEQTEKLPRLQAIYAQWDLTPAAARSLDLLLDAMKRISSEHREAGARKGSANFVGDLKCHNCGKAGHLKRDCRSKPEAGAGGGGGGANHDSHKPKTCHNCGKPGHLKADCRAKGGGARQGTATGAKGESKGKGKNKGNQRELVECTFCKRKGLHTADSCWLNPASSSFKPEYQPKPAASAKQPTTTASAAKPSTASGTGGVRQARFQSYVANKFALGAAVLVSQVAGMLFNPLPVTCIDFGYGKFGSVCQSGAHAARILDSGASSHIQGSMNGMIPGSRHKTDLAWELTTCHGPVRIDDAVKIDVPNIGVVNALSMGNSPDLLSMGRAIFENQLDFNWSWRDFENPALVTRNGEKIHLTVESFCPMLAAACGLNSDAFTPDETRVFEQAIAETTKEYEEMMLYLPGYQHVLDQTGHTFCFDEFCTTWIEFKQGNAMPALVQNVPDPWAFLEPFDPEVEAELDEAQQILDAGVPVAANADADLEVANLPVQRYYPALTPAHSLTHRPAHPECIVCQQAKIKRTPAKRKKEGEQTRATEHGGRVHVDLVGPTALSWDGRNSLLVTRDDATNFPAIALLRRKRARDTTLAWANLYGPTDVKVIACDNGLEFSGDFERIALKRGIRFERSIPDRPTTNARAERFRSDLENGVRCALCESGLPYEMWANAALVWTINEARTAGTTGQTPFFLKNQEESTLLLRAFGSGILYLNDQALKFEPRGRLGAFIGYGPRKSVEVLDVAAFQRGVINIVTTRDIRDFPRIVFPFKDLEIERGRGWQFAIIVDRQLCRTCRHVIAQAPITCPECLAKPAETDLMVKGKVFAHRKKYKNLEFGHANDDSCRLIRCFCTSNANELPDDREIPFHDDEEELDDNAMLADLINAGRVEAALDPADAVDWVDELSSISEVPSLPGAVAAVSLDATSYHGYAFTVTREMEANLLDDSYIRGFCLVYKSMNPNEKLVIESPEAQAAIDKDIGKMSKYFVFGDLDTDVREWSDVCKENPDATAVPMHLLIGIKDSELPEALWMWKARLVAAGNRRFHYDGSIVVEDDMYAQPADLESVRIVAAHATIEEDGDLLSADAEKAYLQADYGDPNTWSGLPKRFWPKSWYKSEGTCKYKRPMVPMKRACYGMKRSGFDYADFANDIAEGCGWKRIQDYSPCLYMKTVNNRNLLLLMYVDDLLASGKKALLHAELASLKKKLIMSHPATVTRFLGIMIQFTRFSNAHAECEFSQQAYALMLVERYCEDRQYGGNHKFRKVTTPADENNEKKALLDSDLLPGKLAHAAAKHVGGLLFLVRCTRPDLAVAVNLAARHVASWTCHDDNVLDRIFSYIQFSSGMKLNFVGYAADMGQIRTRTQVDSDHGGCMDTGRSTSGATLRIVGDAGTSCLIGWKSKRQTTTAASTPDAELTAYNDGLRNLAMPITGVLESLQPKVVMDVETDNETAQAVIKSNLPKKLRYLKKTQRISIAFLHDTMAIEGHNDRRVDTTLNTSDIMTKPLGREAHVRRCNELRDQTGTLSGHERPGLQQPFFGEACNTNVDGRQKVMFALTAIRGIGRRISNIVCKKCDIDLNKRAGELTTDEVNKIVAVVSNPLQFKIPSWMLNRQRCVKDGKTSQKFANFLDQALREDIERMKRVRLHKGLRHYWGVRVRGQHTKTTGRHRAFAAMATGKK</sequence>
<feature type="compositionally biased region" description="Gly residues" evidence="7">
    <location>
        <begin position="392"/>
        <end position="407"/>
    </location>
</feature>
<dbReference type="Pfam" id="PF00098">
    <property type="entry name" value="zf-CCHC"/>
    <property type="match status" value="2"/>
</dbReference>
<organism evidence="10 11">
    <name type="scientific">Polarella glacialis</name>
    <name type="common">Dinoflagellate</name>
    <dbReference type="NCBI Taxonomy" id="89957"/>
    <lineage>
        <taxon>Eukaryota</taxon>
        <taxon>Sar</taxon>
        <taxon>Alveolata</taxon>
        <taxon>Dinophyceae</taxon>
        <taxon>Suessiales</taxon>
        <taxon>Suessiaceae</taxon>
        <taxon>Polarella</taxon>
    </lineage>
</organism>
<dbReference type="CDD" id="cd09272">
    <property type="entry name" value="RNase_HI_RT_Ty1"/>
    <property type="match status" value="1"/>
</dbReference>
<dbReference type="Pfam" id="PF07727">
    <property type="entry name" value="RVT_2"/>
    <property type="match status" value="1"/>
</dbReference>
<keyword evidence="4" id="KW-0689">Ribosomal protein</keyword>
<dbReference type="InterPro" id="IPR012337">
    <property type="entry name" value="RNaseH-like_sf"/>
</dbReference>
<feature type="region of interest" description="Disordered" evidence="7">
    <location>
        <begin position="702"/>
        <end position="727"/>
    </location>
</feature>
<feature type="domain" description="CCHC-type" evidence="8">
    <location>
        <begin position="688"/>
        <end position="702"/>
    </location>
</feature>
<evidence type="ECO:0000256" key="1">
    <source>
        <dbReference type="ARBA" id="ARBA00004496"/>
    </source>
</evidence>
<feature type="region of interest" description="Disordered" evidence="7">
    <location>
        <begin position="761"/>
        <end position="790"/>
    </location>
</feature>
<proteinExistence type="inferred from homology"/>
<evidence type="ECO:0000256" key="6">
    <source>
        <dbReference type="PROSITE-ProRule" id="PRU00047"/>
    </source>
</evidence>
<dbReference type="InterPro" id="IPR036397">
    <property type="entry name" value="RNaseH_sf"/>
</dbReference>
<dbReference type="PROSITE" id="PS00646">
    <property type="entry name" value="RIBOSOMAL_S13_1"/>
    <property type="match status" value="1"/>
</dbReference>
<keyword evidence="6" id="KW-0863">Zinc-finger</keyword>
<dbReference type="EMBL" id="CAJNNW010028611">
    <property type="protein sequence ID" value="CAE8696890.1"/>
    <property type="molecule type" value="Genomic_DNA"/>
</dbReference>
<evidence type="ECO:0000256" key="7">
    <source>
        <dbReference type="SAM" id="MobiDB-lite"/>
    </source>
</evidence>
<dbReference type="InterPro" id="IPR018269">
    <property type="entry name" value="Ribosomal_uS13_CS"/>
</dbReference>
<dbReference type="GO" id="GO:0006412">
    <property type="term" value="P:translation"/>
    <property type="evidence" value="ECO:0007669"/>
    <property type="project" value="InterPro"/>
</dbReference>
<dbReference type="InterPro" id="IPR010979">
    <property type="entry name" value="Ribosomal_uS13-like_H2TH"/>
</dbReference>
<dbReference type="FunFam" id="4.10.910.10:FF:000002">
    <property type="entry name" value="40S ribosomal protein S18"/>
    <property type="match status" value="1"/>
</dbReference>
<dbReference type="FunFam" id="1.10.8.50:FF:000002">
    <property type="entry name" value="40S ribosomal protein S18"/>
    <property type="match status" value="1"/>
</dbReference>
<dbReference type="SUPFAM" id="SSF46946">
    <property type="entry name" value="S13-like H2TH domain"/>
    <property type="match status" value="1"/>
</dbReference>
<dbReference type="SUPFAM" id="SSF57756">
    <property type="entry name" value="Retrovirus zinc finger-like domains"/>
    <property type="match status" value="1"/>
</dbReference>
<dbReference type="InterPro" id="IPR036875">
    <property type="entry name" value="Znf_CCHC_sf"/>
</dbReference>
<evidence type="ECO:0000259" key="8">
    <source>
        <dbReference type="PROSITE" id="PS50158"/>
    </source>
</evidence>
<dbReference type="PROSITE" id="PS50158">
    <property type="entry name" value="ZF_CCHC"/>
    <property type="match status" value="2"/>
</dbReference>
<gene>
    <name evidence="10" type="ORF">PGLA2088_LOCUS30041</name>
</gene>
<evidence type="ECO:0000256" key="5">
    <source>
        <dbReference type="ARBA" id="ARBA00023274"/>
    </source>
</evidence>
<evidence type="ECO:0000313" key="11">
    <source>
        <dbReference type="Proteomes" id="UP000626109"/>
    </source>
</evidence>
<evidence type="ECO:0000256" key="4">
    <source>
        <dbReference type="ARBA" id="ARBA00022980"/>
    </source>
</evidence>
<reference evidence="10" key="1">
    <citation type="submission" date="2021-02" db="EMBL/GenBank/DDBJ databases">
        <authorList>
            <person name="Dougan E. K."/>
            <person name="Rhodes N."/>
            <person name="Thang M."/>
            <person name="Chan C."/>
        </authorList>
    </citation>
    <scope>NUCLEOTIDE SEQUENCE</scope>
</reference>
<evidence type="ECO:0000313" key="10">
    <source>
        <dbReference type="EMBL" id="CAE8696890.1"/>
    </source>
</evidence>
<feature type="compositionally biased region" description="Low complexity" evidence="7">
    <location>
        <begin position="765"/>
        <end position="787"/>
    </location>
</feature>
<accession>A0A813K4J9</accession>
<feature type="region of interest" description="Disordered" evidence="7">
    <location>
        <begin position="357"/>
        <end position="422"/>
    </location>
</feature>
<feature type="domain" description="Integrase catalytic" evidence="9">
    <location>
        <begin position="1125"/>
        <end position="1283"/>
    </location>
</feature>
<protein>
    <submittedName>
        <fullName evidence="10">Uncharacterized protein</fullName>
    </submittedName>
</protein>
<name>A0A813K4J9_POLGL</name>
<evidence type="ECO:0000256" key="2">
    <source>
        <dbReference type="ARBA" id="ARBA00008080"/>
    </source>
</evidence>
<keyword evidence="6" id="KW-0479">Metal-binding</keyword>
<dbReference type="SMART" id="SM00343">
    <property type="entry name" value="ZnF_C2HC"/>
    <property type="match status" value="3"/>
</dbReference>
<dbReference type="SUPFAM" id="SSF53098">
    <property type="entry name" value="Ribonuclease H-like"/>
    <property type="match status" value="1"/>
</dbReference>
<feature type="compositionally biased region" description="Acidic residues" evidence="7">
    <location>
        <begin position="368"/>
        <end position="382"/>
    </location>
</feature>
<feature type="domain" description="CCHC-type" evidence="8">
    <location>
        <begin position="649"/>
        <end position="665"/>
    </location>
</feature>
<dbReference type="GO" id="GO:0003735">
    <property type="term" value="F:structural constituent of ribosome"/>
    <property type="evidence" value="ECO:0007669"/>
    <property type="project" value="InterPro"/>
</dbReference>
<dbReference type="Proteomes" id="UP000626109">
    <property type="component" value="Unassembled WGS sequence"/>
</dbReference>
<dbReference type="InterPro" id="IPR001878">
    <property type="entry name" value="Znf_CCHC"/>
</dbReference>
<dbReference type="PANTHER" id="PTHR10871:SF3">
    <property type="entry name" value="SMALL RIBOSOMAL SUBUNIT PROTEIN US13"/>
    <property type="match status" value="1"/>
</dbReference>
<keyword evidence="6" id="KW-0862">Zinc</keyword>
<comment type="subcellular location">
    <subcellularLocation>
        <location evidence="1">Cytoplasm</location>
    </subcellularLocation>
</comment>
<dbReference type="GO" id="GO:0003723">
    <property type="term" value="F:RNA binding"/>
    <property type="evidence" value="ECO:0007669"/>
    <property type="project" value="InterPro"/>
</dbReference>
<evidence type="ECO:0000256" key="3">
    <source>
        <dbReference type="ARBA" id="ARBA00022490"/>
    </source>
</evidence>
<dbReference type="GO" id="GO:0015074">
    <property type="term" value="P:DNA integration"/>
    <property type="evidence" value="ECO:0007669"/>
    <property type="project" value="InterPro"/>
</dbReference>
<dbReference type="PROSITE" id="PS50159">
    <property type="entry name" value="RIBOSOMAL_S13_2"/>
    <property type="match status" value="1"/>
</dbReference>
<dbReference type="InterPro" id="IPR001892">
    <property type="entry name" value="Ribosomal_uS13"/>
</dbReference>
<dbReference type="Gene3D" id="4.10.60.10">
    <property type="entry name" value="Zinc finger, CCHC-type"/>
    <property type="match status" value="1"/>
</dbReference>
<dbReference type="Gene3D" id="1.10.8.50">
    <property type="match status" value="1"/>
</dbReference>
<comment type="caution">
    <text evidence="10">The sequence shown here is derived from an EMBL/GenBank/DDBJ whole genome shotgun (WGS) entry which is preliminary data.</text>
</comment>
<keyword evidence="3" id="KW-0963">Cytoplasm</keyword>
<dbReference type="GO" id="GO:0015935">
    <property type="term" value="C:small ribosomal subunit"/>
    <property type="evidence" value="ECO:0007669"/>
    <property type="project" value="TreeGrafter"/>
</dbReference>
<dbReference type="Gene3D" id="3.30.420.10">
    <property type="entry name" value="Ribonuclease H-like superfamily/Ribonuclease H"/>
    <property type="match status" value="1"/>
</dbReference>
<dbReference type="GO" id="GO:0005829">
    <property type="term" value="C:cytosol"/>
    <property type="evidence" value="ECO:0007669"/>
    <property type="project" value="TreeGrafter"/>
</dbReference>
<dbReference type="InterPro" id="IPR013103">
    <property type="entry name" value="RVT_2"/>
</dbReference>
<dbReference type="Pfam" id="PF00416">
    <property type="entry name" value="Ribosomal_S13"/>
    <property type="match status" value="1"/>
</dbReference>
<dbReference type="GO" id="GO:0008270">
    <property type="term" value="F:zinc ion binding"/>
    <property type="evidence" value="ECO:0007669"/>
    <property type="project" value="UniProtKB-KW"/>
</dbReference>
<dbReference type="InterPro" id="IPR027437">
    <property type="entry name" value="Rbsml_uS13_C"/>
</dbReference>
<keyword evidence="5" id="KW-0687">Ribonucleoprotein</keyword>